<accession>A0A0F8YUX5</accession>
<feature type="non-terminal residue" evidence="1">
    <location>
        <position position="1"/>
    </location>
</feature>
<dbReference type="EMBL" id="LAZR01054884">
    <property type="protein sequence ID" value="KKK77585.1"/>
    <property type="molecule type" value="Genomic_DNA"/>
</dbReference>
<reference evidence="1" key="1">
    <citation type="journal article" date="2015" name="Nature">
        <title>Complex archaea that bridge the gap between prokaryotes and eukaryotes.</title>
        <authorList>
            <person name="Spang A."/>
            <person name="Saw J.H."/>
            <person name="Jorgensen S.L."/>
            <person name="Zaremba-Niedzwiedzka K."/>
            <person name="Martijn J."/>
            <person name="Lind A.E."/>
            <person name="van Eijk R."/>
            <person name="Schleper C."/>
            <person name="Guy L."/>
            <person name="Ettema T.J."/>
        </authorList>
    </citation>
    <scope>NUCLEOTIDE SEQUENCE</scope>
</reference>
<protein>
    <submittedName>
        <fullName evidence="1">Uncharacterized protein</fullName>
    </submittedName>
</protein>
<sequence>ATAVAVGSGTMKKHQTKEIVRRWERRAGSSNTVRGLSMADVAARHSIGIVVEDPNV</sequence>
<proteinExistence type="predicted"/>
<comment type="caution">
    <text evidence="1">The sequence shown here is derived from an EMBL/GenBank/DDBJ whole genome shotgun (WGS) entry which is preliminary data.</text>
</comment>
<dbReference type="AlphaFoldDB" id="A0A0F8YUX5"/>
<organism evidence="1">
    <name type="scientific">marine sediment metagenome</name>
    <dbReference type="NCBI Taxonomy" id="412755"/>
    <lineage>
        <taxon>unclassified sequences</taxon>
        <taxon>metagenomes</taxon>
        <taxon>ecological metagenomes</taxon>
    </lineage>
</organism>
<gene>
    <name evidence="1" type="ORF">LCGC14_2852110</name>
</gene>
<name>A0A0F8YUX5_9ZZZZ</name>
<evidence type="ECO:0000313" key="1">
    <source>
        <dbReference type="EMBL" id="KKK77585.1"/>
    </source>
</evidence>